<feature type="region of interest" description="Disordered" evidence="1">
    <location>
        <begin position="48"/>
        <end position="70"/>
    </location>
</feature>
<dbReference type="AlphaFoldDB" id="A0A2N9B2F2"/>
<keyword evidence="3" id="KW-1185">Reference proteome</keyword>
<gene>
    <name evidence="2" type="ORF">SCNRRL3882_0993</name>
</gene>
<dbReference type="Gene3D" id="1.25.40.10">
    <property type="entry name" value="Tetratricopeptide repeat domain"/>
    <property type="match status" value="2"/>
</dbReference>
<dbReference type="Proteomes" id="UP000235464">
    <property type="component" value="Chromosome I"/>
</dbReference>
<dbReference type="PANTHER" id="PTHR46082:SF6">
    <property type="entry name" value="AAA+ ATPASE DOMAIN-CONTAINING PROTEIN-RELATED"/>
    <property type="match status" value="1"/>
</dbReference>
<feature type="compositionally biased region" description="Low complexity" evidence="1">
    <location>
        <begin position="48"/>
        <end position="65"/>
    </location>
</feature>
<dbReference type="EMBL" id="LT963352">
    <property type="protein sequence ID" value="SOR77521.1"/>
    <property type="molecule type" value="Genomic_DNA"/>
</dbReference>
<evidence type="ECO:0008006" key="4">
    <source>
        <dbReference type="Google" id="ProtNLM"/>
    </source>
</evidence>
<dbReference type="PANTHER" id="PTHR46082">
    <property type="entry name" value="ATP/GTP-BINDING PROTEIN-RELATED"/>
    <property type="match status" value="1"/>
</dbReference>
<dbReference type="InterPro" id="IPR053137">
    <property type="entry name" value="NLR-like"/>
</dbReference>
<dbReference type="Pfam" id="PF13424">
    <property type="entry name" value="TPR_12"/>
    <property type="match status" value="2"/>
</dbReference>
<protein>
    <recommendedName>
        <fullName evidence="4">Tetratricopeptide repeat protein</fullName>
    </recommendedName>
</protein>
<dbReference type="Gene3D" id="3.40.50.300">
    <property type="entry name" value="P-loop containing nucleotide triphosphate hydrolases"/>
    <property type="match status" value="1"/>
</dbReference>
<dbReference type="SUPFAM" id="SSF52540">
    <property type="entry name" value="P-loop containing nucleoside triphosphate hydrolases"/>
    <property type="match status" value="1"/>
</dbReference>
<reference evidence="3" key="1">
    <citation type="submission" date="2017-11" db="EMBL/GenBank/DDBJ databases">
        <authorList>
            <person name="Wibberg D."/>
        </authorList>
    </citation>
    <scope>NUCLEOTIDE SEQUENCE [LARGE SCALE GENOMIC DNA]</scope>
</reference>
<dbReference type="SUPFAM" id="SSF48452">
    <property type="entry name" value="TPR-like"/>
    <property type="match status" value="3"/>
</dbReference>
<evidence type="ECO:0000256" key="1">
    <source>
        <dbReference type="SAM" id="MobiDB-lite"/>
    </source>
</evidence>
<accession>A0A2N9B2F2</accession>
<dbReference type="InterPro" id="IPR027417">
    <property type="entry name" value="P-loop_NTPase"/>
</dbReference>
<dbReference type="NCBIfam" id="NF040586">
    <property type="entry name" value="FxSxx_TPR"/>
    <property type="match status" value="1"/>
</dbReference>
<organism evidence="2 3">
    <name type="scientific">Streptomyces chartreusis NRRL 3882</name>
    <dbReference type="NCBI Taxonomy" id="1079985"/>
    <lineage>
        <taxon>Bacteria</taxon>
        <taxon>Bacillati</taxon>
        <taxon>Actinomycetota</taxon>
        <taxon>Actinomycetes</taxon>
        <taxon>Kitasatosporales</taxon>
        <taxon>Streptomycetaceae</taxon>
        <taxon>Streptomyces</taxon>
    </lineage>
</organism>
<feature type="region of interest" description="Disordered" evidence="1">
    <location>
        <begin position="1188"/>
        <end position="1209"/>
    </location>
</feature>
<sequence>MPDTHAADRPGRFALFCSTAENLGVSTTVRNVADLLAAGNRSVLIVDGRAPGTPAPDAAGGVPAGTPTPVPEPEPGRIALVARPDAASLLALASDTAALRYDHVLVEAPLPDAPGAPPEGRLGSSADSLVLCFAMTAWSIDGAAALAEQMSGARSGRPVRLMALGLKSNVESHDRLRGARERVRRKFGPLTRTSHTSELAFLEIPYHPLYLDTRQLAVESEPEGSVTGLRPYYERLADWLRNRRPVPLSRVTIVHSQRHAPWAAWLEDQFRRGGIRTELRAQDAYSGDRPAPGTALLFLSPADMDHTALAQLAALSHPDVRIVLADEPFPDPGAAHHERIDLRGTDEDEAVRRLWSGLGLGTPPPADGTPGPRFPRLPAVTNVAPRYSGFVGRDDVLGALLEELHAAGRDRTPLVVHAASGWGKSETVRELCHRFGSAYDVVWWVRSWEIPRARRGLKRLAGRLDLVTTGDGASPELFDHLSRTDTRSWLLVYDGAESPDGLRELLPTPHARGHVLITSRTAPATAGMAAFALPPMSPAECRAVLGEQLPEIDEDQAERVGQVVGFVPLAVRIAALCLAERAAAHRRDDSMGDRAAARAAVGYLLAEYRTAQQALLEREGTAPPVAVMVRVARQTVLHTPGAAAWRAESRTSDALGWLLNAASLLTGRGMGLELLRSRRILAELAGDGTTARNPGAARPPADPRLPDEHMVSVALWALSRVGLLDVDFDRPDQPLGQHHAVRDAVRAGMEPAERAHIEQVLRGTLAEFTPDEDRGLSADWAREVYSLRLWEDHRPRVRRSLLRHLNALSQRGETADLARLLDISDRARAAWCPEGDDPSPEYLRLLNLTARAHRLDGAYEQARQLAEQALRGHRRLLGPLHPRTLLSADSYGAVLRSLGRFSDALFQARPVLEGLTLLLGPQHSATVQAEHNLAFTEALSGRAPDALARLLARFRYRQAVGGEDDPAVWRSADLLAWVYRTLGRDAESQDLLRQWLHRHGGVATGTRLSIERGLAVSERRITYNSARSHETVYGYEKALERDRRLLAESTSRFGADQLETVRCRFSLAADLHALGKHDEAEHEARQCSRALENTLGGWHPYAGLAGVRHGVYLRATGAVEEAEATGRAALNLLEDRLGDSHAWVSAAENSLAATLAAAGRTEEAVVLAERALRRLRDLDMGHRPDGRRVGAHHTWLTSRSTGSAPPARDFDIDLELPGI</sequence>
<dbReference type="InterPro" id="IPR011990">
    <property type="entry name" value="TPR-like_helical_dom_sf"/>
</dbReference>
<evidence type="ECO:0000313" key="3">
    <source>
        <dbReference type="Proteomes" id="UP000235464"/>
    </source>
</evidence>
<name>A0A2N9B2F2_STRCX</name>
<dbReference type="RefSeq" id="WP_010044823.1">
    <property type="nucleotide sequence ID" value="NZ_LT962942.1"/>
</dbReference>
<proteinExistence type="predicted"/>
<evidence type="ECO:0000313" key="2">
    <source>
        <dbReference type="EMBL" id="SOR77521.1"/>
    </source>
</evidence>
<dbReference type="OrthoDB" id="580767at2"/>